<dbReference type="InterPro" id="IPR011697">
    <property type="entry name" value="Peptidase_C26"/>
</dbReference>
<comment type="caution">
    <text evidence="1">The sequence shown here is derived from an EMBL/GenBank/DDBJ whole genome shotgun (WGS) entry which is preliminary data.</text>
</comment>
<dbReference type="GO" id="GO:0005829">
    <property type="term" value="C:cytosol"/>
    <property type="evidence" value="ECO:0007669"/>
    <property type="project" value="TreeGrafter"/>
</dbReference>
<dbReference type="PANTHER" id="PTHR43235:SF1">
    <property type="entry name" value="GLUTAMINE AMIDOTRANSFERASE PB2B2.05-RELATED"/>
    <property type="match status" value="1"/>
</dbReference>
<dbReference type="GO" id="GO:0033969">
    <property type="term" value="F:gamma-glutamyl-gamma-aminobutyrate hydrolase activity"/>
    <property type="evidence" value="ECO:0007669"/>
    <property type="project" value="TreeGrafter"/>
</dbReference>
<name>A0A558C5U3_9PSEU</name>
<dbReference type="Gene3D" id="3.40.50.880">
    <property type="match status" value="1"/>
</dbReference>
<keyword evidence="1" id="KW-0378">Hydrolase</keyword>
<dbReference type="RefSeq" id="WP_144590552.1">
    <property type="nucleotide sequence ID" value="NZ_VJWX01000233.1"/>
</dbReference>
<evidence type="ECO:0000313" key="1">
    <source>
        <dbReference type="EMBL" id="TVT44150.1"/>
    </source>
</evidence>
<dbReference type="Proteomes" id="UP000320011">
    <property type="component" value="Unassembled WGS sequence"/>
</dbReference>
<sequence length="240" mass="25026">MVSNGSEPAPRASRPVVGISTYVEQARWGVWDTGAALVPRSYVDCVVRAGGVPVLLPSVGTDTSALAAVDAVVIAGGADVDPARYGEMPHEKTVSRPERDAFEFALAADAVARGLPVLGVCRGLQVLNVALGGSLTQHLPDKLGHAEHQPGPGVYGHNRITLAADSRAAAILGTQAKGHCYHHQAVARLGTGLRAVGWAADGTTEAVELPGERFVLGVQWHPEQDVEDVRLFAALLEAAT</sequence>
<reference evidence="1 2" key="2">
    <citation type="submission" date="2019-08" db="EMBL/GenBank/DDBJ databases">
        <title>Amycolatopsis acidicola sp. nov., isolated from peat swamp forest soil.</title>
        <authorList>
            <person name="Srisuk N."/>
        </authorList>
    </citation>
    <scope>NUCLEOTIDE SEQUENCE [LARGE SCALE GENOMIC DNA]</scope>
    <source>
        <strain evidence="1 2">TBRC 6029</strain>
    </source>
</reference>
<dbReference type="CDD" id="cd01745">
    <property type="entry name" value="GATase1_2"/>
    <property type="match status" value="1"/>
</dbReference>
<dbReference type="GO" id="GO:0006598">
    <property type="term" value="P:polyamine catabolic process"/>
    <property type="evidence" value="ECO:0007669"/>
    <property type="project" value="TreeGrafter"/>
</dbReference>
<gene>
    <name evidence="1" type="ORF">FNH05_21735</name>
</gene>
<dbReference type="SUPFAM" id="SSF52317">
    <property type="entry name" value="Class I glutamine amidotransferase-like"/>
    <property type="match status" value="1"/>
</dbReference>
<dbReference type="InterPro" id="IPR029062">
    <property type="entry name" value="Class_I_gatase-like"/>
</dbReference>
<dbReference type="EMBL" id="VJWX01000233">
    <property type="protein sequence ID" value="TVT44150.1"/>
    <property type="molecule type" value="Genomic_DNA"/>
</dbReference>
<dbReference type="InterPro" id="IPR044668">
    <property type="entry name" value="PuuD-like"/>
</dbReference>
<reference evidence="1 2" key="1">
    <citation type="submission" date="2019-07" db="EMBL/GenBank/DDBJ databases">
        <authorList>
            <person name="Duangmal K."/>
            <person name="Teo W.F.A."/>
        </authorList>
    </citation>
    <scope>NUCLEOTIDE SEQUENCE [LARGE SCALE GENOMIC DNA]</scope>
    <source>
        <strain evidence="1 2">TBRC 6029</strain>
    </source>
</reference>
<dbReference type="PANTHER" id="PTHR43235">
    <property type="entry name" value="GLUTAMINE AMIDOTRANSFERASE PB2B2.05-RELATED"/>
    <property type="match status" value="1"/>
</dbReference>
<protein>
    <submittedName>
        <fullName evidence="1">Gamma-glutamyl-gamma-aminobutyrate hydrolase family protein</fullName>
    </submittedName>
</protein>
<dbReference type="OrthoDB" id="9813383at2"/>
<accession>A0A558C5U3</accession>
<organism evidence="1 2">
    <name type="scientific">Amycolatopsis rhizosphaerae</name>
    <dbReference type="NCBI Taxonomy" id="2053003"/>
    <lineage>
        <taxon>Bacteria</taxon>
        <taxon>Bacillati</taxon>
        <taxon>Actinomycetota</taxon>
        <taxon>Actinomycetes</taxon>
        <taxon>Pseudonocardiales</taxon>
        <taxon>Pseudonocardiaceae</taxon>
        <taxon>Amycolatopsis</taxon>
    </lineage>
</organism>
<keyword evidence="2" id="KW-1185">Reference proteome</keyword>
<evidence type="ECO:0000313" key="2">
    <source>
        <dbReference type="Proteomes" id="UP000320011"/>
    </source>
</evidence>
<dbReference type="PROSITE" id="PS51273">
    <property type="entry name" value="GATASE_TYPE_1"/>
    <property type="match status" value="1"/>
</dbReference>
<dbReference type="AlphaFoldDB" id="A0A558C5U3"/>
<proteinExistence type="predicted"/>
<dbReference type="Pfam" id="PF07722">
    <property type="entry name" value="Peptidase_C26"/>
    <property type="match status" value="1"/>
</dbReference>